<dbReference type="PANTHER" id="PTHR23033">
    <property type="entry name" value="BETA1,3-GALACTOSYLTRANSFERASE"/>
    <property type="match status" value="1"/>
</dbReference>
<dbReference type="AlphaFoldDB" id="A0A814FN99"/>
<accession>A0A814FN99</accession>
<keyword evidence="8" id="KW-0333">Golgi apparatus</keyword>
<reference evidence="11" key="1">
    <citation type="submission" date="2021-02" db="EMBL/GenBank/DDBJ databases">
        <authorList>
            <person name="Nowell W R."/>
        </authorList>
    </citation>
    <scope>NUCLEOTIDE SEQUENCE</scope>
    <source>
        <strain evidence="11">Ploen Becks lab</strain>
    </source>
</reference>
<sequence length="370" mass="42796">MLPKKKNSSIFFMICFVLIVILFYSNLKGHKRKAPKRPNSLEQRYIVNEVKEITSSSSSATSSPQTQNNLPTVFCLIKTHPANIKINKTLNIYRVWGHKCDNYRFITLLPEELRPQNPTDTVEVFDNFYMIQPKGLVRENHDDLSLKLYYSMIYVYEKFPFYDWYYLVDDDAYVNVRNLKEFLKDKPSNESITYGYNFKVIVEGGYHSGGPGYALSNAAFVTVSKALKENINNCPNSGIDDVDVSACVRKYKGKKGVSMDEYGRERFLVLSLMTHFTGSYPDWLAGYSENQLQKGLNCCSDSLVAVHYMSPRDVFRLDLAIETQKNTLNLHDDYLKLGKNITFKNIIKNYIMLLDIEDETNNYKDLINFK</sequence>
<dbReference type="InterPro" id="IPR026050">
    <property type="entry name" value="C1GALT1/C1GALT1_chp1"/>
</dbReference>
<evidence type="ECO:0000313" key="11">
    <source>
        <dbReference type="EMBL" id="CAF0985930.1"/>
    </source>
</evidence>
<evidence type="ECO:0000313" key="12">
    <source>
        <dbReference type="Proteomes" id="UP000663879"/>
    </source>
</evidence>
<keyword evidence="3" id="KW-0328">Glycosyltransferase</keyword>
<comment type="subcellular location">
    <subcellularLocation>
        <location evidence="1">Golgi apparatus membrane</location>
        <topology evidence="1">Single-pass type II membrane protein</topology>
    </subcellularLocation>
</comment>
<dbReference type="GO" id="GO:0000139">
    <property type="term" value="C:Golgi membrane"/>
    <property type="evidence" value="ECO:0007669"/>
    <property type="project" value="UniProtKB-SubCell"/>
</dbReference>
<evidence type="ECO:0000256" key="1">
    <source>
        <dbReference type="ARBA" id="ARBA00004323"/>
    </source>
</evidence>
<proteinExistence type="inferred from homology"/>
<keyword evidence="7 10" id="KW-1133">Transmembrane helix</keyword>
<evidence type="ECO:0000256" key="5">
    <source>
        <dbReference type="ARBA" id="ARBA00022692"/>
    </source>
</evidence>
<evidence type="ECO:0000256" key="3">
    <source>
        <dbReference type="ARBA" id="ARBA00022676"/>
    </source>
</evidence>
<feature type="transmembrane region" description="Helical" evidence="10">
    <location>
        <begin position="6"/>
        <end position="27"/>
    </location>
</feature>
<keyword evidence="9 10" id="KW-0472">Membrane</keyword>
<name>A0A814FN99_9BILA</name>
<comment type="similarity">
    <text evidence="2">Belongs to the glycosyltransferase 31 family. Beta3-Gal-T subfamily.</text>
</comment>
<keyword evidence="5 10" id="KW-0812">Transmembrane</keyword>
<evidence type="ECO:0000256" key="7">
    <source>
        <dbReference type="ARBA" id="ARBA00022989"/>
    </source>
</evidence>
<evidence type="ECO:0008006" key="13">
    <source>
        <dbReference type="Google" id="ProtNLM"/>
    </source>
</evidence>
<dbReference type="Pfam" id="PF01762">
    <property type="entry name" value="Galactosyl_T"/>
    <property type="match status" value="1"/>
</dbReference>
<gene>
    <name evidence="11" type="ORF">OXX778_LOCUS15668</name>
</gene>
<dbReference type="EMBL" id="CAJNOC010003513">
    <property type="protein sequence ID" value="CAF0985930.1"/>
    <property type="molecule type" value="Genomic_DNA"/>
</dbReference>
<keyword evidence="4" id="KW-0808">Transferase</keyword>
<dbReference type="OrthoDB" id="6080517at2759"/>
<evidence type="ECO:0000256" key="2">
    <source>
        <dbReference type="ARBA" id="ARBA00006462"/>
    </source>
</evidence>
<dbReference type="InterPro" id="IPR002659">
    <property type="entry name" value="Glyco_trans_31"/>
</dbReference>
<dbReference type="Proteomes" id="UP000663879">
    <property type="component" value="Unassembled WGS sequence"/>
</dbReference>
<protein>
    <recommendedName>
        <fullName evidence="13">N-acetylgalactosaminide beta-1,3-galactosyltransferase</fullName>
    </recommendedName>
</protein>
<evidence type="ECO:0000256" key="8">
    <source>
        <dbReference type="ARBA" id="ARBA00023034"/>
    </source>
</evidence>
<keyword evidence="6" id="KW-0735">Signal-anchor</keyword>
<comment type="caution">
    <text evidence="11">The sequence shown here is derived from an EMBL/GenBank/DDBJ whole genome shotgun (WGS) entry which is preliminary data.</text>
</comment>
<dbReference type="GO" id="GO:0016758">
    <property type="term" value="F:hexosyltransferase activity"/>
    <property type="evidence" value="ECO:0007669"/>
    <property type="project" value="InterPro"/>
</dbReference>
<keyword evidence="12" id="KW-1185">Reference proteome</keyword>
<evidence type="ECO:0000256" key="6">
    <source>
        <dbReference type="ARBA" id="ARBA00022968"/>
    </source>
</evidence>
<evidence type="ECO:0000256" key="4">
    <source>
        <dbReference type="ARBA" id="ARBA00022679"/>
    </source>
</evidence>
<organism evidence="11 12">
    <name type="scientific">Brachionus calyciflorus</name>
    <dbReference type="NCBI Taxonomy" id="104777"/>
    <lineage>
        <taxon>Eukaryota</taxon>
        <taxon>Metazoa</taxon>
        <taxon>Spiralia</taxon>
        <taxon>Gnathifera</taxon>
        <taxon>Rotifera</taxon>
        <taxon>Eurotatoria</taxon>
        <taxon>Monogononta</taxon>
        <taxon>Pseudotrocha</taxon>
        <taxon>Ploima</taxon>
        <taxon>Brachionidae</taxon>
        <taxon>Brachionus</taxon>
    </lineage>
</organism>
<evidence type="ECO:0000256" key="10">
    <source>
        <dbReference type="SAM" id="Phobius"/>
    </source>
</evidence>
<dbReference type="Gene3D" id="3.90.550.50">
    <property type="match status" value="1"/>
</dbReference>
<evidence type="ECO:0000256" key="9">
    <source>
        <dbReference type="ARBA" id="ARBA00023136"/>
    </source>
</evidence>